<keyword evidence="3" id="KW-1185">Reference proteome</keyword>
<dbReference type="Pfam" id="PF20557">
    <property type="entry name" value="DnaT_2"/>
    <property type="match status" value="1"/>
</dbReference>
<dbReference type="PaxDb" id="67767-A0A0J7L597"/>
<dbReference type="AlphaFoldDB" id="A0A0J7L597"/>
<dbReference type="Proteomes" id="UP000036403">
    <property type="component" value="Unassembled WGS sequence"/>
</dbReference>
<protein>
    <submittedName>
        <fullName evidence="2">Putative phage protein</fullName>
    </submittedName>
</protein>
<gene>
    <name evidence="2" type="ORF">RF55_1880</name>
</gene>
<dbReference type="OrthoDB" id="10649335at2759"/>
<dbReference type="EMBL" id="LBMM01000680">
    <property type="protein sequence ID" value="KMQ97801.1"/>
    <property type="molecule type" value="Genomic_DNA"/>
</dbReference>
<reference evidence="2 3" key="1">
    <citation type="submission" date="2015-04" db="EMBL/GenBank/DDBJ databases">
        <title>Lasius niger genome sequencing.</title>
        <authorList>
            <person name="Konorov E.A."/>
            <person name="Nikitin M.A."/>
            <person name="Kirill M.V."/>
            <person name="Chang P."/>
        </authorList>
    </citation>
    <scope>NUCLEOTIDE SEQUENCE [LARGE SCALE GENOMIC DNA]</scope>
    <source>
        <tissue evidence="2">Whole</tissue>
    </source>
</reference>
<dbReference type="InterPro" id="IPR046787">
    <property type="entry name" value="DnaT_2"/>
</dbReference>
<feature type="domain" description="Putative DnaT-like" evidence="1">
    <location>
        <begin position="3"/>
        <end position="123"/>
    </location>
</feature>
<accession>A0A0J7L597</accession>
<sequence length="403" mass="44988">MNYITTADFIAYAAARGVVFTDAKADIALVKAMDYMNLLPWQGEKTDPAQPLDWPRTGIPGIDPQVTPKQVVDAQCRLAMVADKMELMPVIKGGPQLIEKTMQGVGTFKYAESNGLDALPAFPWLEWIDLSLDLLNEFGVLFPGEHVVPPTRDPSTGEEIPGHSDAFTILGVVQEYNAFEKQSKAIESGDVRFVCDNSRTLVIGDRIRINGVYWRVVQPNPIIPDGVNIICHRAQMRRTQCDEVVRRVMIRLLQGVVLRSAVGNPEIWAVNKTAAYYNEQVAEYNAQFKPRSRSRVKDKMGIVKPKGYVGGRYRGNWQVMFNTTTKTETGRIDPSGTETLAEGRKALNTYAVDTVSMIWVVNNVPYAMKLEFGHSKQQPSGNVRIAINDFPRILAEVISEVKK</sequence>
<name>A0A0J7L597_LASNI</name>
<comment type="caution">
    <text evidence="2">The sequence shown here is derived from an EMBL/GenBank/DDBJ whole genome shotgun (WGS) entry which is preliminary data.</text>
</comment>
<organism evidence="2 3">
    <name type="scientific">Lasius niger</name>
    <name type="common">Black garden ant</name>
    <dbReference type="NCBI Taxonomy" id="67767"/>
    <lineage>
        <taxon>Eukaryota</taxon>
        <taxon>Metazoa</taxon>
        <taxon>Ecdysozoa</taxon>
        <taxon>Arthropoda</taxon>
        <taxon>Hexapoda</taxon>
        <taxon>Insecta</taxon>
        <taxon>Pterygota</taxon>
        <taxon>Neoptera</taxon>
        <taxon>Endopterygota</taxon>
        <taxon>Hymenoptera</taxon>
        <taxon>Apocrita</taxon>
        <taxon>Aculeata</taxon>
        <taxon>Formicoidea</taxon>
        <taxon>Formicidae</taxon>
        <taxon>Formicinae</taxon>
        <taxon>Lasius</taxon>
        <taxon>Lasius</taxon>
    </lineage>
</organism>
<evidence type="ECO:0000313" key="3">
    <source>
        <dbReference type="Proteomes" id="UP000036403"/>
    </source>
</evidence>
<evidence type="ECO:0000313" key="2">
    <source>
        <dbReference type="EMBL" id="KMQ97801.1"/>
    </source>
</evidence>
<proteinExistence type="predicted"/>
<evidence type="ECO:0000259" key="1">
    <source>
        <dbReference type="Pfam" id="PF20557"/>
    </source>
</evidence>